<dbReference type="SUPFAM" id="SSF47364">
    <property type="entry name" value="Domain of the SRP/SRP receptor G-proteins"/>
    <property type="match status" value="1"/>
</dbReference>
<comment type="caution">
    <text evidence="12">The sequence shown here is derived from an EMBL/GenBank/DDBJ whole genome shotgun (WGS) entry which is preliminary data.</text>
</comment>
<feature type="binding site" evidence="10">
    <location>
        <begin position="288"/>
        <end position="295"/>
    </location>
    <ligand>
        <name>GTP</name>
        <dbReference type="ChEBI" id="CHEBI:37565"/>
    </ligand>
</feature>
<dbReference type="InterPro" id="IPR027417">
    <property type="entry name" value="P-loop_NTPase"/>
</dbReference>
<dbReference type="EC" id="3.6.5.4" evidence="10"/>
<comment type="subunit">
    <text evidence="10">Part of the signal recognition particle protein translocation system, which is composed of SRP and FtsY.</text>
</comment>
<evidence type="ECO:0000256" key="8">
    <source>
        <dbReference type="ARBA" id="ARBA00048027"/>
    </source>
</evidence>
<evidence type="ECO:0000256" key="3">
    <source>
        <dbReference type="ARBA" id="ARBA00022741"/>
    </source>
</evidence>
<keyword evidence="4 10" id="KW-0378">Hydrolase</keyword>
<dbReference type="Pfam" id="PF00448">
    <property type="entry name" value="SRP54"/>
    <property type="match status" value="1"/>
</dbReference>
<dbReference type="InterPro" id="IPR013822">
    <property type="entry name" value="Signal_recog_particl_SRP54_hlx"/>
</dbReference>
<comment type="caution">
    <text evidence="10">Lacks conserved residue(s) required for the propagation of feature annotation.</text>
</comment>
<keyword evidence="5 10" id="KW-0342">GTP-binding</keyword>
<dbReference type="GO" id="GO:0005525">
    <property type="term" value="F:GTP binding"/>
    <property type="evidence" value="ECO:0007669"/>
    <property type="project" value="UniProtKB-UniRule"/>
</dbReference>
<evidence type="ECO:0000313" key="13">
    <source>
        <dbReference type="Proteomes" id="UP000319783"/>
    </source>
</evidence>
<comment type="similarity">
    <text evidence="10">Belongs to the GTP-binding SRP family. FtsY subfamily.</text>
</comment>
<dbReference type="InterPro" id="IPR042101">
    <property type="entry name" value="SRP54_N_sf"/>
</dbReference>
<dbReference type="CDD" id="cd17874">
    <property type="entry name" value="FtsY"/>
    <property type="match status" value="1"/>
</dbReference>
<dbReference type="SUPFAM" id="SSF52540">
    <property type="entry name" value="P-loop containing nucleoside triphosphate hydrolases"/>
    <property type="match status" value="1"/>
</dbReference>
<sequence>MGLPSKKGKKAMVDNKTEMIETQKVKKGLKKKRASFWYRLKNFTAESRKTVIIENGVVRLVPIEPEVSVIEEETAIIEIDTEESILISSDTTDTQDAIKKPASALSETAVIEVDTEEIISTPTETTIIETEEQVSVLPETAVTEDDAEKQTLASSETAVMEEEVETLIPSLEETAVIEDRIKSEKLKKGLEKTRNRFWSRLKGVFSFRRAIDESVLEELEDILIGADIGVKPVQRLMQEIHEAWKSETINETTQIHDFIKSRLKEDLQSWQIDINYAPTPPTVIMVVGVNGVGKTTSIAKLANLFIKEGKRVMVAAGDTFRAAAADQLDIWSKRIGADIVKHQTGSDPAAVTYDALEASISRGIDILIVDTAGRLHTHENLMNELSKIKRVISKRSPGAPHEVLMVLDATTGQNAISQAKMFKQAVDITGIFLAKIDGTAKGGVVLGMRNEINIPVKFIGLGEKADDIEKFNPDAFVNALFEQ</sequence>
<dbReference type="FunFam" id="3.40.50.300:FF:000053">
    <property type="entry name" value="Signal recognition particle receptor FtsY"/>
    <property type="match status" value="1"/>
</dbReference>
<name>A0A533QDV5_9BACT</name>
<evidence type="ECO:0000256" key="1">
    <source>
        <dbReference type="ARBA" id="ARBA00022475"/>
    </source>
</evidence>
<dbReference type="GO" id="GO:0005737">
    <property type="term" value="C:cytoplasm"/>
    <property type="evidence" value="ECO:0007669"/>
    <property type="project" value="UniProtKB-SubCell"/>
</dbReference>
<comment type="catalytic activity">
    <reaction evidence="8 10">
        <text>GTP + H2O = GDP + phosphate + H(+)</text>
        <dbReference type="Rhea" id="RHEA:19669"/>
        <dbReference type="ChEBI" id="CHEBI:15377"/>
        <dbReference type="ChEBI" id="CHEBI:15378"/>
        <dbReference type="ChEBI" id="CHEBI:37565"/>
        <dbReference type="ChEBI" id="CHEBI:43474"/>
        <dbReference type="ChEBI" id="CHEBI:58189"/>
        <dbReference type="EC" id="3.6.5.4"/>
    </reaction>
</comment>
<dbReference type="GO" id="GO:0005047">
    <property type="term" value="F:signal recognition particle binding"/>
    <property type="evidence" value="ECO:0007669"/>
    <property type="project" value="TreeGrafter"/>
</dbReference>
<dbReference type="GO" id="GO:0005886">
    <property type="term" value="C:plasma membrane"/>
    <property type="evidence" value="ECO:0007669"/>
    <property type="project" value="UniProtKB-SubCell"/>
</dbReference>
<dbReference type="InterPro" id="IPR036225">
    <property type="entry name" value="SRP/SRP_N"/>
</dbReference>
<dbReference type="EMBL" id="SULG01000012">
    <property type="protein sequence ID" value="TLD42832.1"/>
    <property type="molecule type" value="Genomic_DNA"/>
</dbReference>
<comment type="subcellular location">
    <subcellularLocation>
        <location evidence="10">Cell membrane</location>
        <topology evidence="10">Peripheral membrane protein</topology>
        <orientation evidence="10">Cytoplasmic side</orientation>
    </subcellularLocation>
    <subcellularLocation>
        <location evidence="10">Cytoplasm</location>
    </subcellularLocation>
</comment>
<feature type="binding site" evidence="10">
    <location>
        <begin position="370"/>
        <end position="374"/>
    </location>
    <ligand>
        <name>GTP</name>
        <dbReference type="ChEBI" id="CHEBI:37565"/>
    </ligand>
</feature>
<evidence type="ECO:0000256" key="9">
    <source>
        <dbReference type="ARBA" id="ARBA00053570"/>
    </source>
</evidence>
<keyword evidence="1 10" id="KW-1003">Cell membrane</keyword>
<dbReference type="GO" id="GO:0003924">
    <property type="term" value="F:GTPase activity"/>
    <property type="evidence" value="ECO:0007669"/>
    <property type="project" value="UniProtKB-UniRule"/>
</dbReference>
<evidence type="ECO:0000256" key="6">
    <source>
        <dbReference type="ARBA" id="ARBA00023136"/>
    </source>
</evidence>
<dbReference type="AlphaFoldDB" id="A0A533QDV5"/>
<dbReference type="PANTHER" id="PTHR43134:SF1">
    <property type="entry name" value="SIGNAL RECOGNITION PARTICLE RECEPTOR SUBUNIT ALPHA"/>
    <property type="match status" value="1"/>
</dbReference>
<dbReference type="InterPro" id="IPR004390">
    <property type="entry name" value="SR_rcpt_FtsY"/>
</dbReference>
<feature type="domain" description="SRP54-type proteins GTP-binding" evidence="11">
    <location>
        <begin position="455"/>
        <end position="468"/>
    </location>
</feature>
<dbReference type="InterPro" id="IPR000897">
    <property type="entry name" value="SRP54_GTPase_dom"/>
</dbReference>
<proteinExistence type="inferred from homology"/>
<evidence type="ECO:0000256" key="2">
    <source>
        <dbReference type="ARBA" id="ARBA00022490"/>
    </source>
</evidence>
<reference evidence="12 13" key="1">
    <citation type="submission" date="2019-04" db="EMBL/GenBank/DDBJ databases">
        <title>Genome of a novel bacterium Candidatus Jettenia ecosi reconstructed from metagenome of an anammox bioreactor.</title>
        <authorList>
            <person name="Mardanov A.V."/>
            <person name="Beletsky A.V."/>
            <person name="Ravin N.V."/>
            <person name="Botchkova E.A."/>
            <person name="Litti Y.V."/>
            <person name="Nozhevnikova A.N."/>
        </authorList>
    </citation>
    <scope>NUCLEOTIDE SEQUENCE [LARGE SCALE GENOMIC DNA]</scope>
    <source>
        <strain evidence="12">J2</strain>
    </source>
</reference>
<dbReference type="Proteomes" id="UP000319783">
    <property type="component" value="Unassembled WGS sequence"/>
</dbReference>
<dbReference type="SMART" id="SM00962">
    <property type="entry name" value="SRP54"/>
    <property type="match status" value="1"/>
</dbReference>
<dbReference type="InterPro" id="IPR003593">
    <property type="entry name" value="AAA+_ATPase"/>
</dbReference>
<dbReference type="SMART" id="SM00963">
    <property type="entry name" value="SRP54_N"/>
    <property type="match status" value="1"/>
</dbReference>
<dbReference type="Gene3D" id="1.20.120.140">
    <property type="entry name" value="Signal recognition particle SRP54, nucleotide-binding domain"/>
    <property type="match status" value="1"/>
</dbReference>
<dbReference type="HAMAP" id="MF_00920">
    <property type="entry name" value="FtsY"/>
    <property type="match status" value="1"/>
</dbReference>
<dbReference type="PANTHER" id="PTHR43134">
    <property type="entry name" value="SIGNAL RECOGNITION PARTICLE RECEPTOR SUBUNIT ALPHA"/>
    <property type="match status" value="1"/>
</dbReference>
<dbReference type="FunFam" id="1.20.120.140:FF:000002">
    <property type="entry name" value="Signal recognition particle receptor FtsY"/>
    <property type="match status" value="1"/>
</dbReference>
<evidence type="ECO:0000313" key="12">
    <source>
        <dbReference type="EMBL" id="TLD42832.1"/>
    </source>
</evidence>
<organism evidence="12 13">
    <name type="scientific">Candidatus Jettenia ecosi</name>
    <dbReference type="NCBI Taxonomy" id="2494326"/>
    <lineage>
        <taxon>Bacteria</taxon>
        <taxon>Pseudomonadati</taxon>
        <taxon>Planctomycetota</taxon>
        <taxon>Candidatus Brocadiia</taxon>
        <taxon>Candidatus Brocadiales</taxon>
        <taxon>Candidatus Brocadiaceae</taxon>
        <taxon>Candidatus Jettenia</taxon>
    </lineage>
</organism>
<evidence type="ECO:0000256" key="10">
    <source>
        <dbReference type="HAMAP-Rule" id="MF_00920"/>
    </source>
</evidence>
<dbReference type="Pfam" id="PF02881">
    <property type="entry name" value="SRP54_N"/>
    <property type="match status" value="1"/>
</dbReference>
<gene>
    <name evidence="10" type="primary">ftsY</name>
    <name evidence="12" type="ORF">JETT_0854</name>
</gene>
<dbReference type="NCBIfam" id="TIGR00064">
    <property type="entry name" value="ftsY"/>
    <property type="match status" value="1"/>
</dbReference>
<dbReference type="GO" id="GO:0006614">
    <property type="term" value="P:SRP-dependent cotranslational protein targeting to membrane"/>
    <property type="evidence" value="ECO:0007669"/>
    <property type="project" value="InterPro"/>
</dbReference>
<keyword evidence="7 10" id="KW-0675">Receptor</keyword>
<protein>
    <recommendedName>
        <fullName evidence="10">Signal recognition particle receptor FtsY</fullName>
        <shortName evidence="10">SRP receptor</shortName>
        <ecNumber evidence="10">3.6.5.4</ecNumber>
    </recommendedName>
</protein>
<dbReference type="Gene3D" id="3.40.50.300">
    <property type="entry name" value="P-loop containing nucleotide triphosphate hydrolases"/>
    <property type="match status" value="1"/>
</dbReference>
<accession>A0A533QDV5</accession>
<keyword evidence="3 10" id="KW-0547">Nucleotide-binding</keyword>
<comment type="function">
    <text evidence="9">Involved in targeting and insertion of nascent membrane proteins into the cytoplasmic membrane. Acts as a receptor for the complex formed by the signal recognition particle (SRP) and the ribosome-nascent chain (RNC). Interaction with SRP-RNC leads to the transfer of the RNC complex to the Sec translocase for insertion into the membrane, the hydrolysis of GTP by both Ffh and FtsY, and the dissociation of the SRP-FtsY complex into the individual components.</text>
</comment>
<keyword evidence="2 10" id="KW-0963">Cytoplasm</keyword>
<dbReference type="SMART" id="SM00382">
    <property type="entry name" value="AAA"/>
    <property type="match status" value="1"/>
</dbReference>
<keyword evidence="6 10" id="KW-0472">Membrane</keyword>
<dbReference type="PROSITE" id="PS00300">
    <property type="entry name" value="SRP54"/>
    <property type="match status" value="1"/>
</dbReference>
<evidence type="ECO:0000256" key="5">
    <source>
        <dbReference type="ARBA" id="ARBA00023134"/>
    </source>
</evidence>
<evidence type="ECO:0000256" key="7">
    <source>
        <dbReference type="ARBA" id="ARBA00023170"/>
    </source>
</evidence>
<evidence type="ECO:0000256" key="4">
    <source>
        <dbReference type="ARBA" id="ARBA00022801"/>
    </source>
</evidence>
<evidence type="ECO:0000259" key="11">
    <source>
        <dbReference type="PROSITE" id="PS00300"/>
    </source>
</evidence>